<accession>A0A1I8AGK2</accession>
<reference evidence="3" key="1">
    <citation type="submission" date="2016-11" db="UniProtKB">
        <authorList>
            <consortium name="WormBaseParasite"/>
        </authorList>
    </citation>
    <scope>IDENTIFICATION</scope>
</reference>
<feature type="compositionally biased region" description="Polar residues" evidence="1">
    <location>
        <begin position="47"/>
        <end position="71"/>
    </location>
</feature>
<evidence type="ECO:0000313" key="3">
    <source>
        <dbReference type="WBParaSite" id="L893_g5569.t1"/>
    </source>
</evidence>
<dbReference type="WBParaSite" id="L893_g5569.t1">
    <property type="protein sequence ID" value="L893_g5569.t1"/>
    <property type="gene ID" value="L893_g5569"/>
</dbReference>
<evidence type="ECO:0000313" key="2">
    <source>
        <dbReference type="Proteomes" id="UP000095287"/>
    </source>
</evidence>
<organism evidence="2 3">
    <name type="scientific">Steinernema glaseri</name>
    <dbReference type="NCBI Taxonomy" id="37863"/>
    <lineage>
        <taxon>Eukaryota</taxon>
        <taxon>Metazoa</taxon>
        <taxon>Ecdysozoa</taxon>
        <taxon>Nematoda</taxon>
        <taxon>Chromadorea</taxon>
        <taxon>Rhabditida</taxon>
        <taxon>Tylenchina</taxon>
        <taxon>Panagrolaimomorpha</taxon>
        <taxon>Strongyloidoidea</taxon>
        <taxon>Steinernematidae</taxon>
        <taxon>Steinernema</taxon>
    </lineage>
</organism>
<keyword evidence="2" id="KW-1185">Reference proteome</keyword>
<feature type="region of interest" description="Disordered" evidence="1">
    <location>
        <begin position="23"/>
        <end position="71"/>
    </location>
</feature>
<proteinExistence type="predicted"/>
<dbReference type="Proteomes" id="UP000095287">
    <property type="component" value="Unplaced"/>
</dbReference>
<dbReference type="AlphaFoldDB" id="A0A1I8AGK2"/>
<protein>
    <submittedName>
        <fullName evidence="3">Ferritin-like domain-containing protein</fullName>
    </submittedName>
</protein>
<sequence>MNKHVDMMLSALNEHARRAEEIAQAMASGELSPSVDHDGLPVHLGTKPTNGATPSSTTKNAKQMPPSTLTT</sequence>
<name>A0A1I8AGK2_9BILA</name>
<evidence type="ECO:0000256" key="1">
    <source>
        <dbReference type="SAM" id="MobiDB-lite"/>
    </source>
</evidence>